<dbReference type="GO" id="GO:0004364">
    <property type="term" value="F:glutathione transferase activity"/>
    <property type="evidence" value="ECO:0007669"/>
    <property type="project" value="UniProtKB-EC"/>
</dbReference>
<dbReference type="OMA" id="RNISIMY"/>
<dbReference type="EMBL" id="EF082922">
    <property type="protein sequence ID" value="ABK22273.1"/>
    <property type="molecule type" value="mRNA"/>
</dbReference>
<dbReference type="InterPro" id="IPR040079">
    <property type="entry name" value="Glutathione_S-Trfase"/>
</dbReference>
<sequence>MDEVKLLTIWPSPFGRKVEIALRAKGIAYEILQEEDLKNKKSQLLLESNPVYKKIPVLLHNGRSVCESPLILEYIDGTWPRAQPQLVPDSPYDRYLLRFWGDFLENKIRDIGVKCADSPVSMKEEYNEMWVTLDSALARGNLMFYDGIKQEKEINYLDACLGSWIPWLQPFEICGGLVLPSCAKCPSLHKWIQALSQNSIVASTFPGASQMMEYAKRRFHLS</sequence>
<organism evidence="5">
    <name type="scientific">Picea sitchensis</name>
    <name type="common">Sitka spruce</name>
    <name type="synonym">Pinus sitchensis</name>
    <dbReference type="NCBI Taxonomy" id="3332"/>
    <lineage>
        <taxon>Eukaryota</taxon>
        <taxon>Viridiplantae</taxon>
        <taxon>Streptophyta</taxon>
        <taxon>Embryophyta</taxon>
        <taxon>Tracheophyta</taxon>
        <taxon>Spermatophyta</taxon>
        <taxon>Pinopsida</taxon>
        <taxon>Pinidae</taxon>
        <taxon>Conifers I</taxon>
        <taxon>Pinales</taxon>
        <taxon>Pinaceae</taxon>
        <taxon>Picea</taxon>
    </lineage>
</organism>
<dbReference type="SFLD" id="SFLDG00358">
    <property type="entry name" value="Main_(cytGST)"/>
    <property type="match status" value="1"/>
</dbReference>
<dbReference type="InterPro" id="IPR036282">
    <property type="entry name" value="Glutathione-S-Trfase_C_sf"/>
</dbReference>
<dbReference type="CDD" id="cd03058">
    <property type="entry name" value="GST_N_Tau"/>
    <property type="match status" value="1"/>
</dbReference>
<dbReference type="FunFam" id="3.40.30.10:FF:000014">
    <property type="entry name" value="Tau class glutathione S-transferase"/>
    <property type="match status" value="1"/>
</dbReference>
<accession>A9NNR2</accession>
<dbReference type="GO" id="GO:0005737">
    <property type="term" value="C:cytoplasm"/>
    <property type="evidence" value="ECO:0007669"/>
    <property type="project" value="TreeGrafter"/>
</dbReference>
<protein>
    <recommendedName>
        <fullName evidence="1">glutathione transferase</fullName>
        <ecNumber evidence="1">2.5.1.18</ecNumber>
    </recommendedName>
</protein>
<dbReference type="AlphaFoldDB" id="A9NNR2"/>
<evidence type="ECO:0000256" key="1">
    <source>
        <dbReference type="ARBA" id="ARBA00012452"/>
    </source>
</evidence>
<dbReference type="InterPro" id="IPR045073">
    <property type="entry name" value="Omega/Tau-like"/>
</dbReference>
<evidence type="ECO:0000259" key="4">
    <source>
        <dbReference type="PROSITE" id="PS50404"/>
    </source>
</evidence>
<dbReference type="Gene3D" id="1.20.1050.10">
    <property type="match status" value="1"/>
</dbReference>
<dbReference type="PANTHER" id="PTHR11260:SF676">
    <property type="entry name" value="GLUTATHIONE S-TRANSFERASE U8"/>
    <property type="match status" value="1"/>
</dbReference>
<dbReference type="InterPro" id="IPR004045">
    <property type="entry name" value="Glutathione_S-Trfase_N"/>
</dbReference>
<dbReference type="SFLD" id="SFLDS00019">
    <property type="entry name" value="Glutathione_Transferase_(cytos"/>
    <property type="match status" value="1"/>
</dbReference>
<feature type="domain" description="GST N-terminal" evidence="4">
    <location>
        <begin position="2"/>
        <end position="83"/>
    </location>
</feature>
<dbReference type="Gene3D" id="3.40.30.10">
    <property type="entry name" value="Glutaredoxin"/>
    <property type="match status" value="1"/>
</dbReference>
<dbReference type="EC" id="2.5.1.18" evidence="1"/>
<reference evidence="5" key="1">
    <citation type="journal article" date="2008" name="BMC Genomics">
        <title>A conifer genomics resource of 200,000 spruce (Picea spp.) ESTs and 6,464 high-quality, sequence-finished full-length cDNAs for Sitka spruce (Picea sitchensis).</title>
        <authorList>
            <person name="Ralph S.G."/>
            <person name="Chun H.J."/>
            <person name="Kolosova N."/>
            <person name="Cooper D."/>
            <person name="Oddy C."/>
            <person name="Ritland C.E."/>
            <person name="Kirkpatrick R."/>
            <person name="Moore R."/>
            <person name="Barber S."/>
            <person name="Holt R.A."/>
            <person name="Jones S.J."/>
            <person name="Marra M.A."/>
            <person name="Douglas C.J."/>
            <person name="Ritland K."/>
            <person name="Bohlmann J."/>
        </authorList>
    </citation>
    <scope>NUCLEOTIDE SEQUENCE</scope>
    <source>
        <tissue evidence="5">Bark</tissue>
    </source>
</reference>
<dbReference type="GO" id="GO:0006749">
    <property type="term" value="P:glutathione metabolic process"/>
    <property type="evidence" value="ECO:0007669"/>
    <property type="project" value="TreeGrafter"/>
</dbReference>
<proteinExistence type="evidence at transcript level"/>
<dbReference type="PROSITE" id="PS50404">
    <property type="entry name" value="GST_NTER"/>
    <property type="match status" value="1"/>
</dbReference>
<comment type="catalytic activity">
    <reaction evidence="3">
        <text>RX + glutathione = an S-substituted glutathione + a halide anion + H(+)</text>
        <dbReference type="Rhea" id="RHEA:16437"/>
        <dbReference type="ChEBI" id="CHEBI:15378"/>
        <dbReference type="ChEBI" id="CHEBI:16042"/>
        <dbReference type="ChEBI" id="CHEBI:17792"/>
        <dbReference type="ChEBI" id="CHEBI:57925"/>
        <dbReference type="ChEBI" id="CHEBI:90779"/>
        <dbReference type="EC" id="2.5.1.18"/>
    </reaction>
</comment>
<evidence type="ECO:0000313" key="5">
    <source>
        <dbReference type="EMBL" id="ABK22273.1"/>
    </source>
</evidence>
<dbReference type="SUPFAM" id="SSF47616">
    <property type="entry name" value="GST C-terminal domain-like"/>
    <property type="match status" value="1"/>
</dbReference>
<dbReference type="InterPro" id="IPR036249">
    <property type="entry name" value="Thioredoxin-like_sf"/>
</dbReference>
<keyword evidence="2" id="KW-0808">Transferase</keyword>
<dbReference type="SUPFAM" id="SSF52833">
    <property type="entry name" value="Thioredoxin-like"/>
    <property type="match status" value="1"/>
</dbReference>
<dbReference type="Pfam" id="PF02798">
    <property type="entry name" value="GST_N"/>
    <property type="match status" value="1"/>
</dbReference>
<evidence type="ECO:0000256" key="2">
    <source>
        <dbReference type="ARBA" id="ARBA00022679"/>
    </source>
</evidence>
<evidence type="ECO:0000256" key="3">
    <source>
        <dbReference type="ARBA" id="ARBA00047960"/>
    </source>
</evidence>
<dbReference type="SFLD" id="SFLDG01152">
    <property type="entry name" value="Main.3:_Omega-_and_Tau-like"/>
    <property type="match status" value="1"/>
</dbReference>
<name>A9NNR2_PICSI</name>
<dbReference type="PANTHER" id="PTHR11260">
    <property type="entry name" value="GLUTATHIONE S-TRANSFERASE, GST, SUPERFAMILY, GST DOMAIN CONTAINING"/>
    <property type="match status" value="1"/>
</dbReference>